<keyword evidence="3" id="KW-1003">Cell membrane</keyword>
<evidence type="ECO:0000256" key="2">
    <source>
        <dbReference type="ARBA" id="ARBA00022448"/>
    </source>
</evidence>
<evidence type="ECO:0000313" key="10">
    <source>
        <dbReference type="Proteomes" id="UP000665020"/>
    </source>
</evidence>
<reference evidence="9" key="1">
    <citation type="submission" date="2019-12" db="EMBL/GenBank/DDBJ databases">
        <authorList>
            <person name="zhang j."/>
            <person name="sun C.M."/>
        </authorList>
    </citation>
    <scope>NUCLEOTIDE SEQUENCE</scope>
    <source>
        <strain evidence="9">NS-1</strain>
    </source>
</reference>
<dbReference type="Proteomes" id="UP000665020">
    <property type="component" value="Chromosome"/>
</dbReference>
<dbReference type="EMBL" id="CP046640">
    <property type="protein sequence ID" value="QTL99953.1"/>
    <property type="molecule type" value="Genomic_DNA"/>
</dbReference>
<name>A0A8A7KDM1_9FIRM</name>
<comment type="similarity">
    <text evidence="7">Belongs to the binding-protein-dependent transport system permease family.</text>
</comment>
<evidence type="ECO:0000256" key="6">
    <source>
        <dbReference type="ARBA" id="ARBA00023136"/>
    </source>
</evidence>
<dbReference type="PANTHER" id="PTHR30193">
    <property type="entry name" value="ABC TRANSPORTER PERMEASE PROTEIN"/>
    <property type="match status" value="1"/>
</dbReference>
<dbReference type="CDD" id="cd06261">
    <property type="entry name" value="TM_PBP2"/>
    <property type="match status" value="1"/>
</dbReference>
<evidence type="ECO:0000313" key="9">
    <source>
        <dbReference type="EMBL" id="QTL99953.1"/>
    </source>
</evidence>
<feature type="domain" description="ABC transmembrane type-1" evidence="8">
    <location>
        <begin position="57"/>
        <end position="270"/>
    </location>
</feature>
<feature type="transmembrane region" description="Helical" evidence="7">
    <location>
        <begin position="94"/>
        <end position="114"/>
    </location>
</feature>
<feature type="transmembrane region" description="Helical" evidence="7">
    <location>
        <begin position="249"/>
        <end position="274"/>
    </location>
</feature>
<feature type="transmembrane region" description="Helical" evidence="7">
    <location>
        <begin position="192"/>
        <end position="212"/>
    </location>
</feature>
<keyword evidence="5 7" id="KW-1133">Transmembrane helix</keyword>
<protein>
    <submittedName>
        <fullName evidence="9">ABC transporter permease subunit</fullName>
    </submittedName>
</protein>
<dbReference type="InterPro" id="IPR000515">
    <property type="entry name" value="MetI-like"/>
</dbReference>
<dbReference type="PROSITE" id="PS50928">
    <property type="entry name" value="ABC_TM1"/>
    <property type="match status" value="1"/>
</dbReference>
<dbReference type="PANTHER" id="PTHR30193:SF37">
    <property type="entry name" value="INNER MEMBRANE ABC TRANSPORTER PERMEASE PROTEIN YCJO"/>
    <property type="match status" value="1"/>
</dbReference>
<proteinExistence type="inferred from homology"/>
<evidence type="ECO:0000259" key="8">
    <source>
        <dbReference type="PROSITE" id="PS50928"/>
    </source>
</evidence>
<evidence type="ECO:0000256" key="7">
    <source>
        <dbReference type="RuleBase" id="RU363032"/>
    </source>
</evidence>
<accession>A0A8A7KDM1</accession>
<dbReference type="SUPFAM" id="SSF161098">
    <property type="entry name" value="MetI-like"/>
    <property type="match status" value="1"/>
</dbReference>
<keyword evidence="4 7" id="KW-0812">Transmembrane</keyword>
<sequence length="280" mass="32219">MLFVHILPMTWGILISFKKLDIFTIRNWISAPWIGFQNYINGFNPVTTVGQRYISSLWNVLYYGVVTILGGFVLSLIAALLLNRDFFGRTLVRGLILIPYITPDAVAFSFWRFMFQNRIGIINETLQNLGIIQDRVMWLVGSNSLYAVMIAAMWKGWPFGALMLLAGLQTIPREMYEAAMIDGASVWQRFRYITMAYLSPVIKTMMIMNILWNFHAYNQFVTLLGSDPGKYAEVPNTLIMRQTFSFFKYGIGSALSVSLMVIMLVITLLYLYIFRIRAEE</sequence>
<evidence type="ECO:0000256" key="1">
    <source>
        <dbReference type="ARBA" id="ARBA00004651"/>
    </source>
</evidence>
<keyword evidence="2 7" id="KW-0813">Transport</keyword>
<organism evidence="9 10">
    <name type="scientific">Iocasia fonsfrigidae</name>
    <dbReference type="NCBI Taxonomy" id="2682810"/>
    <lineage>
        <taxon>Bacteria</taxon>
        <taxon>Bacillati</taxon>
        <taxon>Bacillota</taxon>
        <taxon>Clostridia</taxon>
        <taxon>Halanaerobiales</taxon>
        <taxon>Halanaerobiaceae</taxon>
        <taxon>Iocasia</taxon>
    </lineage>
</organism>
<evidence type="ECO:0000256" key="5">
    <source>
        <dbReference type="ARBA" id="ARBA00022989"/>
    </source>
</evidence>
<dbReference type="GO" id="GO:0005886">
    <property type="term" value="C:plasma membrane"/>
    <property type="evidence" value="ECO:0007669"/>
    <property type="project" value="UniProtKB-SubCell"/>
</dbReference>
<dbReference type="AlphaFoldDB" id="A0A8A7KDM1"/>
<gene>
    <name evidence="9" type="ORF">GM661_08050</name>
</gene>
<dbReference type="Gene3D" id="1.10.3720.10">
    <property type="entry name" value="MetI-like"/>
    <property type="match status" value="1"/>
</dbReference>
<feature type="transmembrane region" description="Helical" evidence="7">
    <location>
        <begin position="145"/>
        <end position="171"/>
    </location>
</feature>
<dbReference type="GO" id="GO:0055085">
    <property type="term" value="P:transmembrane transport"/>
    <property type="evidence" value="ECO:0007669"/>
    <property type="project" value="InterPro"/>
</dbReference>
<dbReference type="InterPro" id="IPR051393">
    <property type="entry name" value="ABC_transporter_permease"/>
</dbReference>
<keyword evidence="6 7" id="KW-0472">Membrane</keyword>
<dbReference type="Pfam" id="PF00528">
    <property type="entry name" value="BPD_transp_1"/>
    <property type="match status" value="1"/>
</dbReference>
<evidence type="ECO:0000256" key="4">
    <source>
        <dbReference type="ARBA" id="ARBA00022692"/>
    </source>
</evidence>
<comment type="subcellular location">
    <subcellularLocation>
        <location evidence="1 7">Cell membrane</location>
        <topology evidence="1 7">Multi-pass membrane protein</topology>
    </subcellularLocation>
</comment>
<keyword evidence="10" id="KW-1185">Reference proteome</keyword>
<evidence type="ECO:0000256" key="3">
    <source>
        <dbReference type="ARBA" id="ARBA00022475"/>
    </source>
</evidence>
<feature type="transmembrane region" description="Helical" evidence="7">
    <location>
        <begin position="60"/>
        <end position="82"/>
    </location>
</feature>
<dbReference type="KEGG" id="ifn:GM661_08050"/>
<dbReference type="InterPro" id="IPR035906">
    <property type="entry name" value="MetI-like_sf"/>
</dbReference>